<feature type="compositionally biased region" description="Polar residues" evidence="1">
    <location>
        <begin position="1311"/>
        <end position="1323"/>
    </location>
</feature>
<evidence type="ECO:0000313" key="3">
    <source>
        <dbReference type="EMBL" id="KAG9689436.1"/>
    </source>
</evidence>
<evidence type="ECO:0000259" key="2">
    <source>
        <dbReference type="SMART" id="SM00976"/>
    </source>
</evidence>
<feature type="region of interest" description="Disordered" evidence="1">
    <location>
        <begin position="472"/>
        <end position="713"/>
    </location>
</feature>
<name>A0A9P8J817_AURME</name>
<feature type="region of interest" description="Disordered" evidence="1">
    <location>
        <begin position="321"/>
        <end position="346"/>
    </location>
</feature>
<feature type="region of interest" description="Disordered" evidence="1">
    <location>
        <begin position="1025"/>
        <end position="1160"/>
    </location>
</feature>
<feature type="region of interest" description="Disordered" evidence="1">
    <location>
        <begin position="1608"/>
        <end position="1649"/>
    </location>
</feature>
<evidence type="ECO:0000256" key="1">
    <source>
        <dbReference type="SAM" id="MobiDB-lite"/>
    </source>
</evidence>
<dbReference type="InterPro" id="IPR011564">
    <property type="entry name" value="Telomer_end-bd_POT1/Cdc13"/>
</dbReference>
<dbReference type="Gene3D" id="2.40.50.140">
    <property type="entry name" value="Nucleic acid-binding proteins"/>
    <property type="match status" value="1"/>
</dbReference>
<feature type="region of interest" description="Disordered" evidence="1">
    <location>
        <begin position="126"/>
        <end position="155"/>
    </location>
</feature>
<dbReference type="SMART" id="SM00976">
    <property type="entry name" value="Telo_bind"/>
    <property type="match status" value="1"/>
</dbReference>
<feature type="domain" description="Telomeric single stranded DNA binding POT1/Cdc13" evidence="2">
    <location>
        <begin position="1801"/>
        <end position="1980"/>
    </location>
</feature>
<feature type="compositionally biased region" description="Polar residues" evidence="1">
    <location>
        <begin position="1336"/>
        <end position="1346"/>
    </location>
</feature>
<feature type="region of interest" description="Disordered" evidence="1">
    <location>
        <begin position="1260"/>
        <end position="1285"/>
    </location>
</feature>
<feature type="region of interest" description="Disordered" evidence="1">
    <location>
        <begin position="1522"/>
        <end position="1589"/>
    </location>
</feature>
<feature type="compositionally biased region" description="Low complexity" evidence="1">
    <location>
        <begin position="1624"/>
        <end position="1634"/>
    </location>
</feature>
<feature type="compositionally biased region" description="Basic and acidic residues" evidence="1">
    <location>
        <begin position="126"/>
        <end position="138"/>
    </location>
</feature>
<feature type="compositionally biased region" description="Polar residues" evidence="1">
    <location>
        <begin position="486"/>
        <end position="508"/>
    </location>
</feature>
<organism evidence="3 4">
    <name type="scientific">Aureobasidium melanogenum</name>
    <name type="common">Aureobasidium pullulans var. melanogenum</name>
    <dbReference type="NCBI Taxonomy" id="46634"/>
    <lineage>
        <taxon>Eukaryota</taxon>
        <taxon>Fungi</taxon>
        <taxon>Dikarya</taxon>
        <taxon>Ascomycota</taxon>
        <taxon>Pezizomycotina</taxon>
        <taxon>Dothideomycetes</taxon>
        <taxon>Dothideomycetidae</taxon>
        <taxon>Dothideales</taxon>
        <taxon>Saccotheciaceae</taxon>
        <taxon>Aureobasidium</taxon>
    </lineage>
</organism>
<feature type="compositionally biased region" description="Acidic residues" evidence="1">
    <location>
        <begin position="1416"/>
        <end position="1430"/>
    </location>
</feature>
<feature type="compositionally biased region" description="Acidic residues" evidence="1">
    <location>
        <begin position="1135"/>
        <end position="1150"/>
    </location>
</feature>
<feature type="compositionally biased region" description="Low complexity" evidence="1">
    <location>
        <begin position="321"/>
        <end position="334"/>
    </location>
</feature>
<sequence length="2000" mass="218611">MEIVPISSLSPSSALPTDCGFKALVTLLWPFSSTTGQCALLLADPDARQRYQKGQVRVRFVGPSARYIAASGIGIGDSVQVALVGAQWLTEADTALVKTPGRSVDGELVFKNRLYMTITRGQTEPRTIDVDESTEHTSPKPSMLPPSTPIARSKPRTSFDAYGVAVYSSPAFMKRLRLSEGGTPYSPVPVSEADDQDTVASRKRRRVSYKNVSEWKFDAREPSPEKDQIDVLDDADGDEDLVAGAAVPEKTTVENGNLTEHGQDLDMQDAVEPTEDANHQAEQHASETRSIQGNTIHSAQETVVQDQSVEIAEDGRLQNKAEAGASLNSAAESSNAKESEERVVEAVFQQPAEATRSEQTSPAGALQALESSMTSQFQILTSQDMPSSALPRLTILPTESELLEQMARARTIGRPTTPILQPLLTEALPLPSPFPTSAQKIPSPVIPNIAGTSQITENKTVLEDAAETAAHTRNVDEIPQEMAPASESQTRISQQGSGQQIEATSQTPRVVADTYDGYAEENPVVLSSSSENEDDGDDDDDDDEEEEEEEEEKGEAGSFSRLSAAASLPVVADDQVGWRSRGDRFDDESSVDEESDEDMESSGEDSESDDVSSAYNSEQIIALQEQSDDEGAVEEPDWDYLERKLEQEEAALQQSREDLTARDGGPIEAADDLEEGDEADAVMHDDNSELDEEMLARSDDDSADDDSDGTGYFDQVILPDTEYESGAESEIDEMDQSYQPSMPENSMYSHPFGLDGARLLTETRTALPSQAASEAGSAVGDETVAWRDRDAAVEALDQQMQRSQRQLQTTEQAVQAPPAQHVPPPSSSRLDVVELLDDSDSDEEDAENVVPVAQESIDFLPSIGLVNHLLSNNHKDANLELSGSVTAQIRSELKKISDQVDSQSSLTTKFNALRAICKIGVNVTVAAESGNMFAESVKYRLKEDEVLVSVCWRIYNQLSIVDRYHTGQPSDVLVALEELEEKRDYCFQGFAEFLKHFKQNYHHMPLEMEQQQIRQHFAHTLPRVETQHAQEVESHLAVKNKDSEQSSAPQVFETQRDPISTASTDNRGQNLSSAVKGYTEQRTEAPEQSQIEPEPSEQADVDATLSSTSPAQVAPAPADVVSSSQVSSMEKDIEPQNEIDANESEMMEVEAESHGPTDEHEIDPALLEGEHEIDPALLEQADSADYSRPKGYEIDPALLQEEHEIDPALLVEGHVDIQSNSHSSPLQIDDAMSETSEPATFSVAKEEESEQRNVEEEATAVATETVKDEPSAPQDDGAAIAQVHEVPLEFEVQQSVETDLDTVEQMEVDTTPLQASLETTARIKNSPKVKEDLRPLSSSSFKTLSPTPDAVQVQPPEPNARSTTQKTPDTATHMLDQPIEELDLSQVEPSWTSRFSQFSQSRSSRAHTRSETIPDSADEEATDLEAENNDTPDRRTGAEPATQATPPQGIQRATIIQPSQELGTALSQFQNPRHGASEVQSQLAAIEETTLPEDKDVAEEMRLQAGLDDELLADYVQVAPESEAVSALSPPRSGPSTPLSTKKPARPLTLFRGRKSIGSRVSIGGDEQGTRDTEQQNQDNQQQVLQDEVMQDLSVRKSQVSAMIEKVTEATTEGEGQSQDGIGASLASASSAISEPQPQKAQEVTKTTNATVATESEVSTAIEQAPEVEQASSNFQIKPTLKPFAEVEASLFGTPVKDKTAKPQEPQSAPSQSWRNALSSRMSEVPVIGSWFTPRRTTEVQKAATEHKATTSSTSFVEDTPTKAAAMPQAKQSSREREKSISPPPLQRYASQGTSTSLSYFTPLAGLHQHLNQQSSLIDIVAVCTTATSTAERAKSGPKDYYTTFRVIDQPLREYHTASQDEGAKDVKVEIFRPFKQSLPTASPGDVVLLRGFVVRSRNHKNYLLSTAASGWCVWRYGAPSSFALDYEGQEEEDDRPMWARKGTSQRVGEDGVREEVTGPPVEIGDEEREKVAMVRTWWEGLQKESNDKEEEGHDIIMID</sequence>
<feature type="compositionally biased region" description="Low complexity" evidence="1">
    <location>
        <begin position="1109"/>
        <end position="1128"/>
    </location>
</feature>
<feature type="compositionally biased region" description="Acidic residues" evidence="1">
    <location>
        <begin position="626"/>
        <end position="639"/>
    </location>
</feature>
<feature type="region of interest" description="Disordered" evidence="1">
    <location>
        <begin position="1941"/>
        <end position="1967"/>
    </location>
</feature>
<dbReference type="InterPro" id="IPR012340">
    <property type="entry name" value="NA-bd_OB-fold"/>
</dbReference>
<reference evidence="3" key="1">
    <citation type="journal article" date="2021" name="J Fungi (Basel)">
        <title>Virulence traits and population genomics of the black yeast Aureobasidium melanogenum.</title>
        <authorList>
            <person name="Cernosa A."/>
            <person name="Sun X."/>
            <person name="Gostincar C."/>
            <person name="Fang C."/>
            <person name="Gunde-Cimerman N."/>
            <person name="Song Z."/>
        </authorList>
    </citation>
    <scope>NUCLEOTIDE SEQUENCE</scope>
    <source>
        <strain evidence="3">EXF-9911</strain>
    </source>
</reference>
<feature type="compositionally biased region" description="Polar residues" evidence="1">
    <location>
        <begin position="1705"/>
        <end position="1720"/>
    </location>
</feature>
<protein>
    <recommendedName>
        <fullName evidence="2">Telomeric single stranded DNA binding POT1/Cdc13 domain-containing protein</fullName>
    </recommendedName>
</protein>
<feature type="compositionally biased region" description="Low complexity" evidence="1">
    <location>
        <begin position="798"/>
        <end position="819"/>
    </location>
</feature>
<comment type="caution">
    <text evidence="3">The sequence shown here is derived from an EMBL/GenBank/DDBJ whole genome shotgun (WGS) entry which is preliminary data.</text>
</comment>
<feature type="compositionally biased region" description="Acidic residues" evidence="1">
    <location>
        <begin position="725"/>
        <end position="735"/>
    </location>
</feature>
<feature type="region of interest" description="Disordered" evidence="1">
    <location>
        <begin position="725"/>
        <end position="752"/>
    </location>
</feature>
<feature type="region of interest" description="Disordered" evidence="1">
    <location>
        <begin position="1738"/>
        <end position="1793"/>
    </location>
</feature>
<proteinExistence type="predicted"/>
<feature type="compositionally biased region" description="Polar residues" evidence="1">
    <location>
        <begin position="1636"/>
        <end position="1649"/>
    </location>
</feature>
<reference evidence="3" key="2">
    <citation type="submission" date="2021-08" db="EMBL/GenBank/DDBJ databases">
        <authorList>
            <person name="Gostincar C."/>
            <person name="Sun X."/>
            <person name="Song Z."/>
            <person name="Gunde-Cimerman N."/>
        </authorList>
    </citation>
    <scope>NUCLEOTIDE SEQUENCE</scope>
    <source>
        <strain evidence="3">EXF-9911</strain>
    </source>
</reference>
<feature type="compositionally biased region" description="Polar residues" evidence="1">
    <location>
        <begin position="1609"/>
        <end position="1620"/>
    </location>
</feature>
<feature type="compositionally biased region" description="Acidic residues" evidence="1">
    <location>
        <begin position="669"/>
        <end position="680"/>
    </location>
</feature>
<gene>
    <name evidence="3" type="ORF">KCU76_g8890</name>
</gene>
<feature type="compositionally biased region" description="Polar residues" evidence="1">
    <location>
        <begin position="1360"/>
        <end position="1370"/>
    </location>
</feature>
<feature type="compositionally biased region" description="Basic and acidic residues" evidence="1">
    <location>
        <begin position="1025"/>
        <end position="1044"/>
    </location>
</feature>
<dbReference type="Proteomes" id="UP000779574">
    <property type="component" value="Unassembled WGS sequence"/>
</dbReference>
<dbReference type="GO" id="GO:0003677">
    <property type="term" value="F:DNA binding"/>
    <property type="evidence" value="ECO:0007669"/>
    <property type="project" value="InterPro"/>
</dbReference>
<feature type="compositionally biased region" description="Basic and acidic residues" evidence="1">
    <location>
        <begin position="1151"/>
        <end position="1160"/>
    </location>
</feature>
<evidence type="ECO:0000313" key="4">
    <source>
        <dbReference type="Proteomes" id="UP000779574"/>
    </source>
</evidence>
<feature type="region of interest" description="Disordered" evidence="1">
    <location>
        <begin position="1696"/>
        <end position="1720"/>
    </location>
</feature>
<accession>A0A9P8J817</accession>
<feature type="region of interest" description="Disordered" evidence="1">
    <location>
        <begin position="797"/>
        <end position="828"/>
    </location>
</feature>
<feature type="compositionally biased region" description="Acidic residues" evidence="1">
    <location>
        <begin position="585"/>
        <end position="610"/>
    </location>
</feature>
<feature type="compositionally biased region" description="Basic and acidic residues" evidence="1">
    <location>
        <begin position="1738"/>
        <end position="1749"/>
    </location>
</feature>
<feature type="compositionally biased region" description="Polar residues" evidence="1">
    <location>
        <begin position="736"/>
        <end position="748"/>
    </location>
</feature>
<dbReference type="Pfam" id="PF02765">
    <property type="entry name" value="POT1"/>
    <property type="match status" value="1"/>
</dbReference>
<feature type="region of interest" description="Disordered" evidence="1">
    <location>
        <begin position="1655"/>
        <end position="1674"/>
    </location>
</feature>
<dbReference type="EMBL" id="JAHFXF010000354">
    <property type="protein sequence ID" value="KAG9689436.1"/>
    <property type="molecule type" value="Genomic_DNA"/>
</dbReference>
<feature type="region of interest" description="Disordered" evidence="1">
    <location>
        <begin position="182"/>
        <end position="205"/>
    </location>
</feature>
<dbReference type="OrthoDB" id="5363079at2759"/>
<feature type="non-terminal residue" evidence="3">
    <location>
        <position position="2000"/>
    </location>
</feature>
<dbReference type="GO" id="GO:0000723">
    <property type="term" value="P:telomere maintenance"/>
    <property type="evidence" value="ECO:0007669"/>
    <property type="project" value="InterPro"/>
</dbReference>
<dbReference type="GO" id="GO:0000781">
    <property type="term" value="C:chromosome, telomeric region"/>
    <property type="evidence" value="ECO:0007669"/>
    <property type="project" value="InterPro"/>
</dbReference>
<feature type="compositionally biased region" description="Basic and acidic residues" evidence="1">
    <location>
        <begin position="1948"/>
        <end position="1957"/>
    </location>
</feature>
<feature type="compositionally biased region" description="Low complexity" evidence="1">
    <location>
        <begin position="1575"/>
        <end position="1588"/>
    </location>
</feature>
<feature type="region of interest" description="Disordered" evidence="1">
    <location>
        <begin position="1309"/>
        <end position="1478"/>
    </location>
</feature>
<feature type="compositionally biased region" description="Basic and acidic residues" evidence="1">
    <location>
        <begin position="335"/>
        <end position="344"/>
    </location>
</feature>
<feature type="compositionally biased region" description="Polar residues" evidence="1">
    <location>
        <begin position="1045"/>
        <end position="1073"/>
    </location>
</feature>
<feature type="compositionally biased region" description="Acidic residues" evidence="1">
    <location>
        <begin position="531"/>
        <end position="553"/>
    </location>
</feature>
<feature type="compositionally biased region" description="Low complexity" evidence="1">
    <location>
        <begin position="1393"/>
        <end position="1403"/>
    </location>
</feature>
<dbReference type="SUPFAM" id="SSF50249">
    <property type="entry name" value="Nucleic acid-binding proteins"/>
    <property type="match status" value="1"/>
</dbReference>
<feature type="compositionally biased region" description="Polar residues" evidence="1">
    <location>
        <begin position="1454"/>
        <end position="1471"/>
    </location>
</feature>